<gene>
    <name evidence="1" type="ORF">COX26_02120</name>
</gene>
<dbReference type="EMBL" id="PCRZ01000035">
    <property type="protein sequence ID" value="PIP29803.1"/>
    <property type="molecule type" value="Genomic_DNA"/>
</dbReference>
<feature type="non-terminal residue" evidence="1">
    <location>
        <position position="1"/>
    </location>
</feature>
<proteinExistence type="predicted"/>
<sequence length="50" mass="5577">KSQDEFPIQIPRISLCTDNAAMIGAAGYFRYALGHVDELDLDVQPNWPLS</sequence>
<comment type="caution">
    <text evidence="1">The sequence shown here is derived from an EMBL/GenBank/DDBJ whole genome shotgun (WGS) entry which is preliminary data.</text>
</comment>
<evidence type="ECO:0000313" key="1">
    <source>
        <dbReference type="EMBL" id="PIP29803.1"/>
    </source>
</evidence>
<dbReference type="AlphaFoldDB" id="A0A2G9Z9H4"/>
<dbReference type="Gene3D" id="3.30.420.40">
    <property type="match status" value="1"/>
</dbReference>
<keyword evidence="1" id="KW-0808">Transferase</keyword>
<accession>A0A2G9Z9H4</accession>
<name>A0A2G9Z9H4_9BACT</name>
<reference evidence="1 2" key="1">
    <citation type="submission" date="2017-09" db="EMBL/GenBank/DDBJ databases">
        <title>Depth-based differentiation of microbial function through sediment-hosted aquifers and enrichment of novel symbionts in the deep terrestrial subsurface.</title>
        <authorList>
            <person name="Probst A.J."/>
            <person name="Ladd B."/>
            <person name="Jarett J.K."/>
            <person name="Geller-Mcgrath D.E."/>
            <person name="Sieber C.M."/>
            <person name="Emerson J.B."/>
            <person name="Anantharaman K."/>
            <person name="Thomas B.C."/>
            <person name="Malmstrom R."/>
            <person name="Stieglmeier M."/>
            <person name="Klingl A."/>
            <person name="Woyke T."/>
            <person name="Ryan C.M."/>
            <person name="Banfield J.F."/>
        </authorList>
    </citation>
    <scope>NUCLEOTIDE SEQUENCE [LARGE SCALE GENOMIC DNA]</scope>
    <source>
        <strain evidence="1">CG23_combo_of_CG06-09_8_20_14_all_54_14</strain>
    </source>
</reference>
<protein>
    <submittedName>
        <fullName evidence="1">tRNA (Adenosine(37)-N6)-threonylcarbamoyltransferase complex transferase subunit TsaD</fullName>
    </submittedName>
</protein>
<dbReference type="GO" id="GO:0016740">
    <property type="term" value="F:transferase activity"/>
    <property type="evidence" value="ECO:0007669"/>
    <property type="project" value="UniProtKB-KW"/>
</dbReference>
<dbReference type="Proteomes" id="UP000228812">
    <property type="component" value="Unassembled WGS sequence"/>
</dbReference>
<evidence type="ECO:0000313" key="2">
    <source>
        <dbReference type="Proteomes" id="UP000228812"/>
    </source>
</evidence>
<organism evidence="1 2">
    <name type="scientific">Candidatus Jorgensenbacteria bacterium CG23_combo_of_CG06-09_8_20_14_all_54_14</name>
    <dbReference type="NCBI Taxonomy" id="1974595"/>
    <lineage>
        <taxon>Bacteria</taxon>
        <taxon>Candidatus Joergenseniibacteriota</taxon>
    </lineage>
</organism>